<dbReference type="RefSeq" id="WP_191616059.1">
    <property type="nucleotide sequence ID" value="NZ_JACYFG010000006.1"/>
</dbReference>
<dbReference type="Pfam" id="PF13778">
    <property type="entry name" value="DUF4174"/>
    <property type="match status" value="1"/>
</dbReference>
<evidence type="ECO:0000256" key="1">
    <source>
        <dbReference type="ARBA" id="ARBA00022729"/>
    </source>
</evidence>
<evidence type="ECO:0000313" key="4">
    <source>
        <dbReference type="Proteomes" id="UP000622317"/>
    </source>
</evidence>
<dbReference type="AlphaFoldDB" id="A0A927IGL5"/>
<name>A0A927IGL5_9BACT</name>
<accession>A0A927IGL5</accession>
<dbReference type="EMBL" id="JACYFG010000006">
    <property type="protein sequence ID" value="MBD5778934.1"/>
    <property type="molecule type" value="Genomic_DNA"/>
</dbReference>
<evidence type="ECO:0000313" key="3">
    <source>
        <dbReference type="EMBL" id="MBD5778934.1"/>
    </source>
</evidence>
<reference evidence="3" key="1">
    <citation type="submission" date="2020-09" db="EMBL/GenBank/DDBJ databases">
        <title>Pelagicoccus enzymogenes sp. nov. with an EPS production, isolated from marine sediment.</title>
        <authorList>
            <person name="Feng X."/>
        </authorList>
    </citation>
    <scope>NUCLEOTIDE SEQUENCE</scope>
    <source>
        <strain evidence="3">NFK12</strain>
    </source>
</reference>
<protein>
    <submittedName>
        <fullName evidence="3">DUF4174 domain-containing protein</fullName>
    </submittedName>
</protein>
<keyword evidence="1" id="KW-0732">Signal</keyword>
<organism evidence="3 4">
    <name type="scientific">Pelagicoccus enzymogenes</name>
    <dbReference type="NCBI Taxonomy" id="2773457"/>
    <lineage>
        <taxon>Bacteria</taxon>
        <taxon>Pseudomonadati</taxon>
        <taxon>Verrucomicrobiota</taxon>
        <taxon>Opitutia</taxon>
        <taxon>Puniceicoccales</taxon>
        <taxon>Pelagicoccaceae</taxon>
        <taxon>Pelagicoccus</taxon>
    </lineage>
</organism>
<feature type="domain" description="DUF4174" evidence="2">
    <location>
        <begin position="45"/>
        <end position="158"/>
    </location>
</feature>
<evidence type="ECO:0000259" key="2">
    <source>
        <dbReference type="Pfam" id="PF13778"/>
    </source>
</evidence>
<keyword evidence="4" id="KW-1185">Reference proteome</keyword>
<comment type="caution">
    <text evidence="3">The sequence shown here is derived from an EMBL/GenBank/DDBJ whole genome shotgun (WGS) entry which is preliminary data.</text>
</comment>
<dbReference type="InterPro" id="IPR025232">
    <property type="entry name" value="DUF4174"/>
</dbReference>
<sequence length="169" mass="19305">MRTSNNCENLVGRRARSRLMRLGVSLFGLLFYWQSSGGDAPIASLESLQWKNRVVAYVVSSESEAAAMRTAVERWSVELADRDMLLVNLGEVEVLTEFSRSIGREERERWRQIWDLDLSSEQFVLVGKDGGAKAFQRGKLDLPALFDRIDAMPMRAAELRARRREARPE</sequence>
<dbReference type="Proteomes" id="UP000622317">
    <property type="component" value="Unassembled WGS sequence"/>
</dbReference>
<proteinExistence type="predicted"/>
<gene>
    <name evidence="3" type="ORF">IEN85_05475</name>
</gene>